<name>A0A0G4HB73_9ALVE</name>
<proteinExistence type="predicted"/>
<sequence length="107" mass="12203">MDIVNLVKEREGVNGDGLIFWPPADSSSLSTDERATMGRVFIYRGTTPLFRLFMRVQKALDAEVEGETSFAQQALISKYTQVYQDWNPATKGLKGERVVTRHLYKFL</sequence>
<organism evidence="1">
    <name type="scientific">Chromera velia CCMP2878</name>
    <dbReference type="NCBI Taxonomy" id="1169474"/>
    <lineage>
        <taxon>Eukaryota</taxon>
        <taxon>Sar</taxon>
        <taxon>Alveolata</taxon>
        <taxon>Colpodellida</taxon>
        <taxon>Chromeraceae</taxon>
        <taxon>Chromera</taxon>
    </lineage>
</organism>
<dbReference type="VEuPathDB" id="CryptoDB:Cvel_6172"/>
<gene>
    <name evidence="1" type="ORF">Cvel_6172</name>
</gene>
<reference evidence="1" key="1">
    <citation type="submission" date="2014-11" db="EMBL/GenBank/DDBJ databases">
        <authorList>
            <person name="Otto D Thomas"/>
            <person name="Naeem Raeece"/>
        </authorList>
    </citation>
    <scope>NUCLEOTIDE SEQUENCE</scope>
</reference>
<dbReference type="EMBL" id="CDMZ01002190">
    <property type="protein sequence ID" value="CEM41211.1"/>
    <property type="molecule type" value="Genomic_DNA"/>
</dbReference>
<protein>
    <submittedName>
        <fullName evidence="1">Uncharacterized protein</fullName>
    </submittedName>
</protein>
<accession>A0A0G4HB73</accession>
<evidence type="ECO:0000313" key="1">
    <source>
        <dbReference type="EMBL" id="CEM41211.1"/>
    </source>
</evidence>
<dbReference type="PhylomeDB" id="A0A0G4HB73"/>
<dbReference type="AlphaFoldDB" id="A0A0G4HB73"/>